<keyword evidence="1" id="KW-0472">Membrane</keyword>
<evidence type="ECO:0000256" key="1">
    <source>
        <dbReference type="SAM" id="Phobius"/>
    </source>
</evidence>
<accession>A0ABT8F152</accession>
<proteinExistence type="predicted"/>
<gene>
    <name evidence="2" type="ORF">QWY31_00530</name>
</gene>
<keyword evidence="1" id="KW-1133">Transmembrane helix</keyword>
<reference evidence="2" key="1">
    <citation type="submission" date="2023-06" db="EMBL/GenBank/DDBJ databases">
        <title>Cytophagales bacterium Strain LB-30, isolated from soil.</title>
        <authorList>
            <person name="Liu B."/>
        </authorList>
    </citation>
    <scope>NUCLEOTIDE SEQUENCE</scope>
    <source>
        <strain evidence="2">LB-30</strain>
    </source>
</reference>
<dbReference type="EMBL" id="JAUHJS010000001">
    <property type="protein sequence ID" value="MDN4163961.1"/>
    <property type="molecule type" value="Genomic_DNA"/>
</dbReference>
<dbReference type="Proteomes" id="UP001168552">
    <property type="component" value="Unassembled WGS sequence"/>
</dbReference>
<keyword evidence="1" id="KW-0812">Transmembrane</keyword>
<name>A0ABT8F152_9BACT</name>
<keyword evidence="3" id="KW-1185">Reference proteome</keyword>
<comment type="caution">
    <text evidence="2">The sequence shown here is derived from an EMBL/GenBank/DDBJ whole genome shotgun (WGS) entry which is preliminary data.</text>
</comment>
<dbReference type="RefSeq" id="WP_320002490.1">
    <property type="nucleotide sequence ID" value="NZ_JAUHJS010000001.1"/>
</dbReference>
<protein>
    <submittedName>
        <fullName evidence="2">Uncharacterized protein</fullName>
    </submittedName>
</protein>
<sequence>MRILTNILRNKGVIYALVFIPLAIFGYNLLFTTKKTDTDDLIDDIKVSDLSRPRIYYSSLADRLEAAFKSLGNSLTDELLEELQLLNSDDVKQLYKDFGIRKNTNFGGLQFKYNGDLMHWAAEEVHFDSTRQIFDNMFKKGGLK</sequence>
<organism evidence="2 3">
    <name type="scientific">Shiella aurantiaca</name>
    <dbReference type="NCBI Taxonomy" id="3058365"/>
    <lineage>
        <taxon>Bacteria</taxon>
        <taxon>Pseudomonadati</taxon>
        <taxon>Bacteroidota</taxon>
        <taxon>Cytophagia</taxon>
        <taxon>Cytophagales</taxon>
        <taxon>Shiellaceae</taxon>
        <taxon>Shiella</taxon>
    </lineage>
</organism>
<feature type="transmembrane region" description="Helical" evidence="1">
    <location>
        <begin position="12"/>
        <end position="31"/>
    </location>
</feature>
<evidence type="ECO:0000313" key="3">
    <source>
        <dbReference type="Proteomes" id="UP001168552"/>
    </source>
</evidence>
<evidence type="ECO:0000313" key="2">
    <source>
        <dbReference type="EMBL" id="MDN4163961.1"/>
    </source>
</evidence>